<sequence length="243" mass="26099">MTPLSARALLGAWEAGAAQHPLDRALTVLLAAGTAESRAELAALPLAERDARLLGLRAEMVGPDLSAFTTCGQCGERLEFSLDTAVLAASRGAALGEHEARAEGWRVRFRLPDSRDAALAARTRGVDEARRLLAERCLLEIDGPDGPAEADDLPEPVRAAVGEAMAAAAPTAEVDLELACPACGAEWRSVLDVPGFFWTELAARARRLLGEVHTLARAYHWSENEILSMTPRRRRAYLDLVEG</sequence>
<dbReference type="InterPro" id="IPR024364">
    <property type="entry name" value="Baseplate_phage_T4-like"/>
</dbReference>
<protein>
    <recommendedName>
        <fullName evidence="3">Phage baseplate protein</fullName>
    </recommendedName>
</protein>
<accession>A0A841GSH3</accession>
<evidence type="ECO:0000313" key="1">
    <source>
        <dbReference type="EMBL" id="MBB6069319.1"/>
    </source>
</evidence>
<name>A0A841GSH3_9BACT</name>
<dbReference type="RefSeq" id="WP_170037862.1">
    <property type="nucleotide sequence ID" value="NZ_JABDTL010000002.1"/>
</dbReference>
<reference evidence="1 2" key="1">
    <citation type="submission" date="2020-08" db="EMBL/GenBank/DDBJ databases">
        <title>Genomic Encyclopedia of Type Strains, Phase IV (KMG-IV): sequencing the most valuable type-strain genomes for metagenomic binning, comparative biology and taxonomic classification.</title>
        <authorList>
            <person name="Goeker M."/>
        </authorList>
    </citation>
    <scope>NUCLEOTIDE SEQUENCE [LARGE SCALE GENOMIC DNA]</scope>
    <source>
        <strain evidence="1 2">DSM 29007</strain>
    </source>
</reference>
<comment type="caution">
    <text evidence="1">The sequence shown here is derived from an EMBL/GenBank/DDBJ whole genome shotgun (WGS) entry which is preliminary data.</text>
</comment>
<dbReference type="EMBL" id="JACHIA010000002">
    <property type="protein sequence ID" value="MBB6069319.1"/>
    <property type="molecule type" value="Genomic_DNA"/>
</dbReference>
<dbReference type="Proteomes" id="UP000582837">
    <property type="component" value="Unassembled WGS sequence"/>
</dbReference>
<evidence type="ECO:0008006" key="3">
    <source>
        <dbReference type="Google" id="ProtNLM"/>
    </source>
</evidence>
<evidence type="ECO:0000313" key="2">
    <source>
        <dbReference type="Proteomes" id="UP000582837"/>
    </source>
</evidence>
<keyword evidence="2" id="KW-1185">Reference proteome</keyword>
<dbReference type="AlphaFoldDB" id="A0A841GSH3"/>
<dbReference type="Pfam" id="PF12322">
    <property type="entry name" value="T4_baseplate"/>
    <property type="match status" value="1"/>
</dbReference>
<organism evidence="1 2">
    <name type="scientific">Longimicrobium terrae</name>
    <dbReference type="NCBI Taxonomy" id="1639882"/>
    <lineage>
        <taxon>Bacteria</taxon>
        <taxon>Pseudomonadati</taxon>
        <taxon>Gemmatimonadota</taxon>
        <taxon>Longimicrobiia</taxon>
        <taxon>Longimicrobiales</taxon>
        <taxon>Longimicrobiaceae</taxon>
        <taxon>Longimicrobium</taxon>
    </lineage>
</organism>
<proteinExistence type="predicted"/>
<gene>
    <name evidence="1" type="ORF">HNQ61_000934</name>
</gene>